<dbReference type="Proteomes" id="UP000887563">
    <property type="component" value="Unplaced"/>
</dbReference>
<dbReference type="AlphaFoldDB" id="A0A914NV63"/>
<dbReference type="WBParaSite" id="Minc3s10339g43997">
    <property type="protein sequence ID" value="Minc3s10339g43997"/>
    <property type="gene ID" value="Minc3s10339g43997"/>
</dbReference>
<evidence type="ECO:0000313" key="2">
    <source>
        <dbReference type="WBParaSite" id="Minc3s10339g43997"/>
    </source>
</evidence>
<evidence type="ECO:0000313" key="1">
    <source>
        <dbReference type="Proteomes" id="UP000887563"/>
    </source>
</evidence>
<sequence length="88" mass="10320">MGPPKNFPPYTKFTFNFFYGLPHMSETQKNFASLPSTSPVNHFSSLPLIILWVRYSTQQIFESMYIRQNVPKKLEKNIFIPSSIRAFE</sequence>
<proteinExistence type="predicted"/>
<keyword evidence="1" id="KW-1185">Reference proteome</keyword>
<reference evidence="2" key="1">
    <citation type="submission" date="2022-11" db="UniProtKB">
        <authorList>
            <consortium name="WormBaseParasite"/>
        </authorList>
    </citation>
    <scope>IDENTIFICATION</scope>
</reference>
<name>A0A914NV63_MELIC</name>
<accession>A0A914NV63</accession>
<organism evidence="1 2">
    <name type="scientific">Meloidogyne incognita</name>
    <name type="common">Southern root-knot nematode worm</name>
    <name type="synonym">Oxyuris incognita</name>
    <dbReference type="NCBI Taxonomy" id="6306"/>
    <lineage>
        <taxon>Eukaryota</taxon>
        <taxon>Metazoa</taxon>
        <taxon>Ecdysozoa</taxon>
        <taxon>Nematoda</taxon>
        <taxon>Chromadorea</taxon>
        <taxon>Rhabditida</taxon>
        <taxon>Tylenchina</taxon>
        <taxon>Tylenchomorpha</taxon>
        <taxon>Tylenchoidea</taxon>
        <taxon>Meloidogynidae</taxon>
        <taxon>Meloidogyninae</taxon>
        <taxon>Meloidogyne</taxon>
        <taxon>Meloidogyne incognita group</taxon>
    </lineage>
</organism>
<protein>
    <submittedName>
        <fullName evidence="2">Ovule protein</fullName>
    </submittedName>
</protein>